<keyword evidence="1" id="KW-0472">Membrane</keyword>
<feature type="transmembrane region" description="Helical" evidence="1">
    <location>
        <begin position="12"/>
        <end position="44"/>
    </location>
</feature>
<reference evidence="3" key="1">
    <citation type="submission" date="2017-02" db="EMBL/GenBank/DDBJ databases">
        <authorList>
            <person name="Varghese N."/>
            <person name="Submissions S."/>
        </authorList>
    </citation>
    <scope>NUCLEOTIDE SEQUENCE [LARGE SCALE GENOMIC DNA]</scope>
    <source>
        <strain evidence="3">ATCC 700200</strain>
    </source>
</reference>
<proteinExistence type="predicted"/>
<organism evidence="2 3">
    <name type="scientific">Prosthecobacter debontii</name>
    <dbReference type="NCBI Taxonomy" id="48467"/>
    <lineage>
        <taxon>Bacteria</taxon>
        <taxon>Pseudomonadati</taxon>
        <taxon>Verrucomicrobiota</taxon>
        <taxon>Verrucomicrobiia</taxon>
        <taxon>Verrucomicrobiales</taxon>
        <taxon>Verrucomicrobiaceae</taxon>
        <taxon>Prosthecobacter</taxon>
    </lineage>
</organism>
<keyword evidence="1" id="KW-0812">Transmembrane</keyword>
<sequence length="88" mass="9624">MKTTRTISLRVYITLWGIAALAPFLLFCFSPLAAAILGVIVAAFWTMLMPHSCMNGAFICFPLSLAQLGLGAMWGIRIYTEIRNLNGA</sequence>
<evidence type="ECO:0000313" key="2">
    <source>
        <dbReference type="EMBL" id="SKB02134.1"/>
    </source>
</evidence>
<feature type="transmembrane region" description="Helical" evidence="1">
    <location>
        <begin position="56"/>
        <end position="76"/>
    </location>
</feature>
<accession>A0A1T4YJX7</accession>
<evidence type="ECO:0000256" key="1">
    <source>
        <dbReference type="SAM" id="Phobius"/>
    </source>
</evidence>
<evidence type="ECO:0000313" key="3">
    <source>
        <dbReference type="Proteomes" id="UP000190774"/>
    </source>
</evidence>
<keyword evidence="3" id="KW-1185">Reference proteome</keyword>
<gene>
    <name evidence="2" type="ORF">SAMN02745166_03555</name>
</gene>
<keyword evidence="1" id="KW-1133">Transmembrane helix</keyword>
<dbReference type="AlphaFoldDB" id="A0A1T4YJX7"/>
<dbReference type="Proteomes" id="UP000190774">
    <property type="component" value="Unassembled WGS sequence"/>
</dbReference>
<name>A0A1T4YJX7_9BACT</name>
<protein>
    <submittedName>
        <fullName evidence="2">Uncharacterized protein</fullName>
    </submittedName>
</protein>
<dbReference type="EMBL" id="FUYE01000013">
    <property type="protein sequence ID" value="SKB02134.1"/>
    <property type="molecule type" value="Genomic_DNA"/>
</dbReference>